<keyword evidence="1" id="KW-1133">Transmembrane helix</keyword>
<dbReference type="Proteomes" id="UP001156903">
    <property type="component" value="Unassembled WGS sequence"/>
</dbReference>
<feature type="domain" description="AMP-dependent synthetase/ligase" evidence="2">
    <location>
        <begin position="9"/>
        <end position="212"/>
    </location>
</feature>
<evidence type="ECO:0000313" key="4">
    <source>
        <dbReference type="Proteomes" id="UP001156903"/>
    </source>
</evidence>
<dbReference type="InterPro" id="IPR042099">
    <property type="entry name" value="ANL_N_sf"/>
</dbReference>
<comment type="caution">
    <text evidence="3">The sequence shown here is derived from an EMBL/GenBank/DDBJ whole genome shotgun (WGS) entry which is preliminary data.</text>
</comment>
<keyword evidence="1" id="KW-0472">Membrane</keyword>
<evidence type="ECO:0000256" key="1">
    <source>
        <dbReference type="SAM" id="Phobius"/>
    </source>
</evidence>
<accession>A0ABQ6C1W3</accession>
<feature type="transmembrane region" description="Helical" evidence="1">
    <location>
        <begin position="46"/>
        <end position="67"/>
    </location>
</feature>
<dbReference type="Pfam" id="PF00501">
    <property type="entry name" value="AMP-binding"/>
    <property type="match status" value="1"/>
</dbReference>
<dbReference type="RefSeq" id="WP_284307141.1">
    <property type="nucleotide sequence ID" value="NZ_BSPB01000007.1"/>
</dbReference>
<evidence type="ECO:0000313" key="3">
    <source>
        <dbReference type="EMBL" id="GLS13845.1"/>
    </source>
</evidence>
<dbReference type="EMBL" id="BSPB01000007">
    <property type="protein sequence ID" value="GLS13845.1"/>
    <property type="molecule type" value="Genomic_DNA"/>
</dbReference>
<dbReference type="Gene3D" id="3.40.50.12780">
    <property type="entry name" value="N-terminal domain of ligase-like"/>
    <property type="match status" value="1"/>
</dbReference>
<dbReference type="PANTHER" id="PTHR43767:SF1">
    <property type="entry name" value="NONRIBOSOMAL PEPTIDE SYNTHASE PES1 (EUROFUNG)-RELATED"/>
    <property type="match status" value="1"/>
</dbReference>
<gene>
    <name evidence="3" type="ORF">GCM10007935_12750</name>
</gene>
<evidence type="ECO:0000259" key="2">
    <source>
        <dbReference type="Pfam" id="PF00501"/>
    </source>
</evidence>
<dbReference type="InterPro" id="IPR050237">
    <property type="entry name" value="ATP-dep_AMP-bd_enzyme"/>
</dbReference>
<reference evidence="4" key="1">
    <citation type="journal article" date="2019" name="Int. J. Syst. Evol. Microbiol.">
        <title>The Global Catalogue of Microorganisms (GCM) 10K type strain sequencing project: providing services to taxonomists for standard genome sequencing and annotation.</title>
        <authorList>
            <consortium name="The Broad Institute Genomics Platform"/>
            <consortium name="The Broad Institute Genome Sequencing Center for Infectious Disease"/>
            <person name="Wu L."/>
            <person name="Ma J."/>
        </authorList>
    </citation>
    <scope>NUCLEOTIDE SEQUENCE [LARGE SCALE GENOMIC DNA]</scope>
    <source>
        <strain evidence="4">NBRC 109341</strain>
    </source>
</reference>
<sequence>MGTTSRCRPYTRGTTGAAKGCLHTHATLMHNAIAAGPWLDMRPGDAVLVVTPMFHITGLVMGLLAAVRHGCRLVLLPRWERQMAALAIEHRRVTHWPNIPTMVIDLQAMPGIERADLSSLRYIGGGGAAMPEAVADQLHQRLGLTYLEGYGLTETSAPTHTNPRHAARRHCLGVPYVGTQARIVDPDTLESLPVGEVGEILVSGPQVFRGYWRQPQATEAAFVERDGRRWFRTGDLGRMDADGYFYMADRLKRMINASGFKVGRPKSKRCCTATPACRKPA</sequence>
<dbReference type="SUPFAM" id="SSF56801">
    <property type="entry name" value="Acetyl-CoA synthetase-like"/>
    <property type="match status" value="1"/>
</dbReference>
<keyword evidence="1" id="KW-0812">Transmembrane</keyword>
<organism evidence="3 4">
    <name type="scientific">Hydrogenophaga electricum</name>
    <dbReference type="NCBI Taxonomy" id="1230953"/>
    <lineage>
        <taxon>Bacteria</taxon>
        <taxon>Pseudomonadati</taxon>
        <taxon>Pseudomonadota</taxon>
        <taxon>Betaproteobacteria</taxon>
        <taxon>Burkholderiales</taxon>
        <taxon>Comamonadaceae</taxon>
        <taxon>Hydrogenophaga</taxon>
    </lineage>
</organism>
<name>A0ABQ6C1W3_9BURK</name>
<dbReference type="PANTHER" id="PTHR43767">
    <property type="entry name" value="LONG-CHAIN-FATTY-ACID--COA LIGASE"/>
    <property type="match status" value="1"/>
</dbReference>
<keyword evidence="4" id="KW-1185">Reference proteome</keyword>
<proteinExistence type="predicted"/>
<dbReference type="InterPro" id="IPR000873">
    <property type="entry name" value="AMP-dep_synth/lig_dom"/>
</dbReference>
<protein>
    <recommendedName>
        <fullName evidence="2">AMP-dependent synthetase/ligase domain-containing protein</fullName>
    </recommendedName>
</protein>